<evidence type="ECO:0000256" key="5">
    <source>
        <dbReference type="ARBA" id="ARBA00022968"/>
    </source>
</evidence>
<keyword evidence="7" id="KW-1133">Transmembrane helix</keyword>
<comment type="similarity">
    <text evidence="2">Belongs to the glycosyltransferase 15 family.</text>
</comment>
<dbReference type="GO" id="GO:0016020">
    <property type="term" value="C:membrane"/>
    <property type="evidence" value="ECO:0007669"/>
    <property type="project" value="UniProtKB-SubCell"/>
</dbReference>
<dbReference type="GO" id="GO:0000032">
    <property type="term" value="P:cell wall mannoprotein biosynthetic process"/>
    <property type="evidence" value="ECO:0007669"/>
    <property type="project" value="TreeGrafter"/>
</dbReference>
<dbReference type="GO" id="GO:0006487">
    <property type="term" value="P:protein N-linked glycosylation"/>
    <property type="evidence" value="ECO:0007669"/>
    <property type="project" value="TreeGrafter"/>
</dbReference>
<evidence type="ECO:0000256" key="7">
    <source>
        <dbReference type="SAM" id="Phobius"/>
    </source>
</evidence>
<keyword evidence="7" id="KW-0472">Membrane</keyword>
<dbReference type="Proteomes" id="UP000398389">
    <property type="component" value="Unassembled WGS sequence"/>
</dbReference>
<name>A0A5E8BEL8_9ASCO</name>
<dbReference type="OrthoDB" id="439943at2759"/>
<dbReference type="Gene3D" id="3.90.550.10">
    <property type="entry name" value="Spore Coat Polysaccharide Biosynthesis Protein SpsA, Chain A"/>
    <property type="match status" value="1"/>
</dbReference>
<keyword evidence="7" id="KW-0812">Transmembrane</keyword>
<evidence type="ECO:0000256" key="3">
    <source>
        <dbReference type="ARBA" id="ARBA00022676"/>
    </source>
</evidence>
<sequence length="403" mass="47647">MKYFPISLISRNSLRALRILVITMAITGLIYQFSFNIFSPYKLPYSIQDLSSLEILSHSQGNSDIKTIDQPYQRANATFVTLAQNKDLYSLMEAIQSVENSFNKKYKYDWVFFNDNEFSPEFKEIISNQVSGNASFHIIGKEYWGYPDWIDLEKAKKGREEMAAAKIVYGGSESYRHMCRFESGFFYRHPALNNYKYYWRVEPGVKYTCLADKDYFKYMEDNDLTYGFTLSLIEFRRSIPTLWNTTLDFIHQNPQYIHKNNLVEFITEANMTEYNLCHFWSNFEIADLDFYRSEAYSKYFDYLDSQGGFFYERWGDAPVHSIAVSLFLNKTKIHHFDNIGYEHPPFQSCPSSKKTRLENKCFCNPRKSFTWTYKSCVAKYYEAQGLPRPPFEKDTQKVLMNNE</sequence>
<gene>
    <name evidence="8" type="ORF">SAPINGB_P002525</name>
</gene>
<dbReference type="EMBL" id="CABVLU010000002">
    <property type="protein sequence ID" value="VVT49949.1"/>
    <property type="molecule type" value="Genomic_DNA"/>
</dbReference>
<evidence type="ECO:0000313" key="8">
    <source>
        <dbReference type="EMBL" id="VVT49949.1"/>
    </source>
</evidence>
<dbReference type="GO" id="GO:0005794">
    <property type="term" value="C:Golgi apparatus"/>
    <property type="evidence" value="ECO:0007669"/>
    <property type="project" value="TreeGrafter"/>
</dbReference>
<dbReference type="GeneID" id="43581343"/>
<dbReference type="GO" id="GO:0000026">
    <property type="term" value="F:alpha-1,2-mannosyltransferase activity"/>
    <property type="evidence" value="ECO:0007669"/>
    <property type="project" value="TreeGrafter"/>
</dbReference>
<feature type="active site" description="Nucleophile" evidence="6">
    <location>
        <position position="284"/>
    </location>
</feature>
<dbReference type="InterPro" id="IPR029044">
    <property type="entry name" value="Nucleotide-diphossugar_trans"/>
</dbReference>
<dbReference type="PIRSF" id="PIRSF018153">
    <property type="entry name" value="Glyco_trans_15"/>
    <property type="match status" value="1"/>
</dbReference>
<keyword evidence="4" id="KW-0808">Transferase</keyword>
<evidence type="ECO:0000256" key="4">
    <source>
        <dbReference type="ARBA" id="ARBA00022679"/>
    </source>
</evidence>
<dbReference type="AlphaFoldDB" id="A0A5E8BEL8"/>
<dbReference type="RefSeq" id="XP_031853134.1">
    <property type="nucleotide sequence ID" value="XM_031997243.1"/>
</dbReference>
<keyword evidence="3" id="KW-0328">Glycosyltransferase</keyword>
<proteinExistence type="inferred from homology"/>
<evidence type="ECO:0000256" key="6">
    <source>
        <dbReference type="PIRSR" id="PIRSR018153-1"/>
    </source>
</evidence>
<dbReference type="PANTHER" id="PTHR31121:SF6">
    <property type="entry name" value="ALPHA-1,2 MANNOSYLTRANSFERASE KTR1"/>
    <property type="match status" value="1"/>
</dbReference>
<dbReference type="PANTHER" id="PTHR31121">
    <property type="entry name" value="ALPHA-1,2 MANNOSYLTRANSFERASE KTR1"/>
    <property type="match status" value="1"/>
</dbReference>
<evidence type="ECO:0000313" key="9">
    <source>
        <dbReference type="Proteomes" id="UP000398389"/>
    </source>
</evidence>
<dbReference type="InterPro" id="IPR002685">
    <property type="entry name" value="Glyco_trans_15"/>
</dbReference>
<feature type="transmembrane region" description="Helical" evidence="7">
    <location>
        <begin position="16"/>
        <end position="38"/>
    </location>
</feature>
<evidence type="ECO:0008006" key="10">
    <source>
        <dbReference type="Google" id="ProtNLM"/>
    </source>
</evidence>
<accession>A0A5E8BEL8</accession>
<keyword evidence="5" id="KW-0735">Signal-anchor</keyword>
<evidence type="ECO:0000256" key="2">
    <source>
        <dbReference type="ARBA" id="ARBA00007677"/>
    </source>
</evidence>
<organism evidence="8 9">
    <name type="scientific">Magnusiomyces paraingens</name>
    <dbReference type="NCBI Taxonomy" id="2606893"/>
    <lineage>
        <taxon>Eukaryota</taxon>
        <taxon>Fungi</taxon>
        <taxon>Dikarya</taxon>
        <taxon>Ascomycota</taxon>
        <taxon>Saccharomycotina</taxon>
        <taxon>Dipodascomycetes</taxon>
        <taxon>Dipodascales</taxon>
        <taxon>Dipodascaceae</taxon>
        <taxon>Magnusiomyces</taxon>
    </lineage>
</organism>
<keyword evidence="9" id="KW-1185">Reference proteome</keyword>
<comment type="subcellular location">
    <subcellularLocation>
        <location evidence="1">Membrane</location>
        <topology evidence="1">Single-pass type II membrane protein</topology>
    </subcellularLocation>
</comment>
<dbReference type="Pfam" id="PF01793">
    <property type="entry name" value="Glyco_transf_15"/>
    <property type="match status" value="1"/>
</dbReference>
<reference evidence="8 9" key="1">
    <citation type="submission" date="2019-09" db="EMBL/GenBank/DDBJ databases">
        <authorList>
            <person name="Brejova B."/>
        </authorList>
    </citation>
    <scope>NUCLEOTIDE SEQUENCE [LARGE SCALE GENOMIC DNA]</scope>
</reference>
<evidence type="ECO:0000256" key="1">
    <source>
        <dbReference type="ARBA" id="ARBA00004606"/>
    </source>
</evidence>
<dbReference type="SUPFAM" id="SSF53448">
    <property type="entry name" value="Nucleotide-diphospho-sugar transferases"/>
    <property type="match status" value="1"/>
</dbReference>
<dbReference type="GO" id="GO:0006493">
    <property type="term" value="P:protein O-linked glycosylation"/>
    <property type="evidence" value="ECO:0007669"/>
    <property type="project" value="TreeGrafter"/>
</dbReference>
<protein>
    <recommendedName>
        <fullName evidence="10">Glycosyltransferase family 15 protein</fullName>
    </recommendedName>
</protein>
<dbReference type="FunFam" id="3.90.550.10:FF:000051">
    <property type="entry name" value="Alpha-1,2-mannosyltransferase (Ktr4)"/>
    <property type="match status" value="1"/>
</dbReference>